<feature type="compositionally biased region" description="Basic and acidic residues" evidence="1">
    <location>
        <begin position="52"/>
        <end position="63"/>
    </location>
</feature>
<feature type="compositionally biased region" description="Gly residues" evidence="1">
    <location>
        <begin position="200"/>
        <end position="212"/>
    </location>
</feature>
<feature type="region of interest" description="Disordered" evidence="1">
    <location>
        <begin position="36"/>
        <end position="110"/>
    </location>
</feature>
<dbReference type="AlphaFoldDB" id="Q6F3A9"/>
<feature type="compositionally biased region" description="Basic and acidic residues" evidence="1">
    <location>
        <begin position="132"/>
        <end position="143"/>
    </location>
</feature>
<name>Q6F3A9_ORYSJ</name>
<accession>Q6F3A9</accession>
<feature type="compositionally biased region" description="Basic residues" evidence="1">
    <location>
        <begin position="89"/>
        <end position="98"/>
    </location>
</feature>
<proteinExistence type="predicted"/>
<evidence type="ECO:0000256" key="1">
    <source>
        <dbReference type="SAM" id="MobiDB-lite"/>
    </source>
</evidence>
<organism evidence="2 3">
    <name type="scientific">Oryza sativa subsp. japonica</name>
    <name type="common">Rice</name>
    <dbReference type="NCBI Taxonomy" id="39947"/>
    <lineage>
        <taxon>Eukaryota</taxon>
        <taxon>Viridiplantae</taxon>
        <taxon>Streptophyta</taxon>
        <taxon>Embryophyta</taxon>
        <taxon>Tracheophyta</taxon>
        <taxon>Spermatophyta</taxon>
        <taxon>Magnoliopsida</taxon>
        <taxon>Liliopsida</taxon>
        <taxon>Poales</taxon>
        <taxon>Poaceae</taxon>
        <taxon>BOP clade</taxon>
        <taxon>Oryzoideae</taxon>
        <taxon>Oryzeae</taxon>
        <taxon>Oryzinae</taxon>
        <taxon>Oryza</taxon>
        <taxon>Oryza sativa</taxon>
    </lineage>
</organism>
<feature type="region of interest" description="Disordered" evidence="1">
    <location>
        <begin position="132"/>
        <end position="218"/>
    </location>
</feature>
<evidence type="ECO:0000313" key="3">
    <source>
        <dbReference type="Proteomes" id="UP000000763"/>
    </source>
</evidence>
<gene>
    <name evidence="2" type="primary">OSJNBb0024J04.10</name>
</gene>
<dbReference type="Proteomes" id="UP000000763">
    <property type="component" value="Chromosome 3"/>
</dbReference>
<sequence>MNKHQQSTRVIHYHHCSFFWCGRKNGTGWRHHRISQIRLSPTSTPMDPPAKPPRESRGEEGHLSHLQPAVAVSPSPWRSDAAKSDGPRPPRRWIRRLGRPSSPVEAVAGGGTSLEDRVAAAVASSRRALIRNGERREMEERSSRGAGDVAMPAAGSRRGGARLLQPARHRTASEQEEESPGSGATKHGPSGIGRRMPEPGGTGAGVEGGGSATVGEGWSRWWICAGDMKRDEESQGQRE</sequence>
<dbReference type="EMBL" id="AC084296">
    <property type="protein sequence ID" value="AAT75266.1"/>
    <property type="molecule type" value="Genomic_DNA"/>
</dbReference>
<reference evidence="3" key="2">
    <citation type="journal article" date="2008" name="Nucleic Acids Res.">
        <title>The rice annotation project database (RAP-DB): 2008 update.</title>
        <authorList>
            <consortium name="The rice annotation project (RAP)"/>
        </authorList>
    </citation>
    <scope>GENOME REANNOTATION</scope>
    <source>
        <strain evidence="3">cv. Nipponbare</strain>
    </source>
</reference>
<evidence type="ECO:0000313" key="2">
    <source>
        <dbReference type="EMBL" id="AAT75266.1"/>
    </source>
</evidence>
<protein>
    <submittedName>
        <fullName evidence="2">Expressed protein</fullName>
    </submittedName>
</protein>
<reference evidence="3" key="1">
    <citation type="journal article" date="2005" name="Nature">
        <title>The map-based sequence of the rice genome.</title>
        <authorList>
            <consortium name="International rice genome sequencing project (IRGSP)"/>
            <person name="Matsumoto T."/>
            <person name="Wu J."/>
            <person name="Kanamori H."/>
            <person name="Katayose Y."/>
            <person name="Fujisawa M."/>
            <person name="Namiki N."/>
            <person name="Mizuno H."/>
            <person name="Yamamoto K."/>
            <person name="Antonio B.A."/>
            <person name="Baba T."/>
            <person name="Sakata K."/>
            <person name="Nagamura Y."/>
            <person name="Aoki H."/>
            <person name="Arikawa K."/>
            <person name="Arita K."/>
            <person name="Bito T."/>
            <person name="Chiden Y."/>
            <person name="Fujitsuka N."/>
            <person name="Fukunaka R."/>
            <person name="Hamada M."/>
            <person name="Harada C."/>
            <person name="Hayashi A."/>
            <person name="Hijishita S."/>
            <person name="Honda M."/>
            <person name="Hosokawa S."/>
            <person name="Ichikawa Y."/>
            <person name="Idonuma A."/>
            <person name="Iijima M."/>
            <person name="Ikeda M."/>
            <person name="Ikeno M."/>
            <person name="Ito K."/>
            <person name="Ito S."/>
            <person name="Ito T."/>
            <person name="Ito Y."/>
            <person name="Ito Y."/>
            <person name="Iwabuchi A."/>
            <person name="Kamiya K."/>
            <person name="Karasawa W."/>
            <person name="Kurita K."/>
            <person name="Katagiri S."/>
            <person name="Kikuta A."/>
            <person name="Kobayashi H."/>
            <person name="Kobayashi N."/>
            <person name="Machita K."/>
            <person name="Maehara T."/>
            <person name="Masukawa M."/>
            <person name="Mizubayashi T."/>
            <person name="Mukai Y."/>
            <person name="Nagasaki H."/>
            <person name="Nagata Y."/>
            <person name="Naito S."/>
            <person name="Nakashima M."/>
            <person name="Nakama Y."/>
            <person name="Nakamichi Y."/>
            <person name="Nakamura M."/>
            <person name="Meguro A."/>
            <person name="Negishi M."/>
            <person name="Ohta I."/>
            <person name="Ohta T."/>
            <person name="Okamoto M."/>
            <person name="Ono N."/>
            <person name="Saji S."/>
            <person name="Sakaguchi M."/>
            <person name="Sakai K."/>
            <person name="Shibata M."/>
            <person name="Shimokawa T."/>
            <person name="Song J."/>
            <person name="Takazaki Y."/>
            <person name="Terasawa K."/>
            <person name="Tsugane M."/>
            <person name="Tsuji K."/>
            <person name="Ueda S."/>
            <person name="Waki K."/>
            <person name="Yamagata H."/>
            <person name="Yamamoto M."/>
            <person name="Yamamoto S."/>
            <person name="Yamane H."/>
            <person name="Yoshiki S."/>
            <person name="Yoshihara R."/>
            <person name="Yukawa K."/>
            <person name="Zhong H."/>
            <person name="Yano M."/>
            <person name="Yuan Q."/>
            <person name="Ouyang S."/>
            <person name="Liu J."/>
            <person name="Jones K.M."/>
            <person name="Gansberger K."/>
            <person name="Moffat K."/>
            <person name="Hill J."/>
            <person name="Bera J."/>
            <person name="Fadrosh D."/>
            <person name="Jin S."/>
            <person name="Johri S."/>
            <person name="Kim M."/>
            <person name="Overton L."/>
            <person name="Reardon M."/>
            <person name="Tsitrin T."/>
            <person name="Vuong H."/>
            <person name="Weaver B."/>
            <person name="Ciecko A."/>
            <person name="Tallon L."/>
            <person name="Jackson J."/>
            <person name="Pai G."/>
            <person name="Aken S.V."/>
            <person name="Utterback T."/>
            <person name="Reidmuller S."/>
            <person name="Feldblyum T."/>
            <person name="Hsiao J."/>
            <person name="Zismann V."/>
            <person name="Iobst S."/>
            <person name="de Vazeille A.R."/>
            <person name="Buell C.R."/>
            <person name="Ying K."/>
            <person name="Li Y."/>
            <person name="Lu T."/>
            <person name="Huang Y."/>
            <person name="Zhao Q."/>
            <person name="Feng Q."/>
            <person name="Zhang L."/>
            <person name="Zhu J."/>
            <person name="Weng Q."/>
            <person name="Mu J."/>
            <person name="Lu Y."/>
            <person name="Fan D."/>
            <person name="Liu Y."/>
            <person name="Guan J."/>
            <person name="Zhang Y."/>
            <person name="Yu S."/>
            <person name="Liu X."/>
            <person name="Zhang Y."/>
            <person name="Hong G."/>
            <person name="Han B."/>
            <person name="Choisne N."/>
            <person name="Demange N."/>
            <person name="Orjeda G."/>
            <person name="Samain S."/>
            <person name="Cattolico L."/>
            <person name="Pelletier E."/>
            <person name="Couloux A."/>
            <person name="Segurens B."/>
            <person name="Wincker P."/>
            <person name="D'Hont A."/>
            <person name="Scarpelli C."/>
            <person name="Weissenbach J."/>
            <person name="Salanoubat M."/>
            <person name="Quetier F."/>
            <person name="Yu Y."/>
            <person name="Kim H.R."/>
            <person name="Rambo T."/>
            <person name="Currie J."/>
            <person name="Collura K."/>
            <person name="Luo M."/>
            <person name="Yang T."/>
            <person name="Ammiraju J.S.S."/>
            <person name="Engler F."/>
            <person name="Soderlund C."/>
            <person name="Wing R.A."/>
            <person name="Palmer L.E."/>
            <person name="de la Bastide M."/>
            <person name="Spiegel L."/>
            <person name="Nascimento L."/>
            <person name="Zutavern T."/>
            <person name="O'Shaughnessy A."/>
            <person name="Dike S."/>
            <person name="Dedhia N."/>
            <person name="Preston R."/>
            <person name="Balija V."/>
            <person name="McCombie W.R."/>
            <person name="Chow T."/>
            <person name="Chen H."/>
            <person name="Chung M."/>
            <person name="Chen C."/>
            <person name="Shaw J."/>
            <person name="Wu H."/>
            <person name="Hsiao K."/>
            <person name="Chao Y."/>
            <person name="Chu M."/>
            <person name="Cheng C."/>
            <person name="Hour A."/>
            <person name="Lee P."/>
            <person name="Lin S."/>
            <person name="Lin Y."/>
            <person name="Liou J."/>
            <person name="Liu S."/>
            <person name="Hsing Y."/>
            <person name="Raghuvanshi S."/>
            <person name="Mohanty A."/>
            <person name="Bharti A.K."/>
            <person name="Gaur A."/>
            <person name="Gupta V."/>
            <person name="Kumar D."/>
            <person name="Ravi V."/>
            <person name="Vij S."/>
            <person name="Kapur A."/>
            <person name="Khurana P."/>
            <person name="Khurana P."/>
            <person name="Khurana J.P."/>
            <person name="Tyagi A.K."/>
            <person name="Gaikwad K."/>
            <person name="Singh A."/>
            <person name="Dalal V."/>
            <person name="Srivastava S."/>
            <person name="Dixit A."/>
            <person name="Pal A.K."/>
            <person name="Ghazi I.A."/>
            <person name="Yadav M."/>
            <person name="Pandit A."/>
            <person name="Bhargava A."/>
            <person name="Sureshbabu K."/>
            <person name="Batra K."/>
            <person name="Sharma T.R."/>
            <person name="Mohapatra T."/>
            <person name="Singh N.K."/>
            <person name="Messing J."/>
            <person name="Nelson A.B."/>
            <person name="Fuks G."/>
            <person name="Kavchok S."/>
            <person name="Keizer G."/>
            <person name="Linton E."/>
            <person name="Llaca V."/>
            <person name="Song R."/>
            <person name="Tanyolac B."/>
            <person name="Young S."/>
            <person name="Ho-Il K."/>
            <person name="Hahn J.H."/>
            <person name="Sangsakoo G."/>
            <person name="Vanavichit A."/>
            <person name="de Mattos Luiz.A.T."/>
            <person name="Zimmer P.D."/>
            <person name="Malone G."/>
            <person name="Dellagostin O."/>
            <person name="de Oliveira A.C."/>
            <person name="Bevan M."/>
            <person name="Bancroft I."/>
            <person name="Minx P."/>
            <person name="Cordum H."/>
            <person name="Wilson R."/>
            <person name="Cheng Z."/>
            <person name="Jin W."/>
            <person name="Jiang J."/>
            <person name="Leong S.A."/>
            <person name="Iwama H."/>
            <person name="Gojobori T."/>
            <person name="Itoh T."/>
            <person name="Niimura Y."/>
            <person name="Fujii Y."/>
            <person name="Habara T."/>
            <person name="Sakai H."/>
            <person name="Sato Y."/>
            <person name="Wilson G."/>
            <person name="Kumar K."/>
            <person name="McCouch S."/>
            <person name="Juretic N."/>
            <person name="Hoen D."/>
            <person name="Wright S."/>
            <person name="Bruskiewich R."/>
            <person name="Bureau T."/>
            <person name="Miyao A."/>
            <person name="Hirochika H."/>
            <person name="Nishikawa T."/>
            <person name="Kadowaki K."/>
            <person name="Sugiura M."/>
            <person name="Burr B."/>
            <person name="Sasaki T."/>
        </authorList>
    </citation>
    <scope>NUCLEOTIDE SEQUENCE [LARGE SCALE GENOMIC DNA]</scope>
    <source>
        <strain evidence="3">cv. Nipponbare</strain>
    </source>
</reference>